<keyword evidence="1" id="KW-0812">Transmembrane</keyword>
<reference evidence="2" key="1">
    <citation type="submission" date="2020-01" db="EMBL/GenBank/DDBJ databases">
        <title>Development of genomics and gene disruption for Polysphondylium violaceum indicates a role for the polyketide synthase stlB in stalk morphogenesis.</title>
        <authorList>
            <person name="Narita B."/>
            <person name="Kawabe Y."/>
            <person name="Kin K."/>
            <person name="Saito T."/>
            <person name="Gibbs R."/>
            <person name="Kuspa A."/>
            <person name="Muzny D."/>
            <person name="Queller D."/>
            <person name="Richards S."/>
            <person name="Strassman J."/>
            <person name="Sucgang R."/>
            <person name="Worley K."/>
            <person name="Schaap P."/>
        </authorList>
    </citation>
    <scope>NUCLEOTIDE SEQUENCE</scope>
    <source>
        <strain evidence="2">QSvi11</strain>
    </source>
</reference>
<organism evidence="2 3">
    <name type="scientific">Polysphondylium violaceum</name>
    <dbReference type="NCBI Taxonomy" id="133409"/>
    <lineage>
        <taxon>Eukaryota</taxon>
        <taxon>Amoebozoa</taxon>
        <taxon>Evosea</taxon>
        <taxon>Eumycetozoa</taxon>
        <taxon>Dictyostelia</taxon>
        <taxon>Dictyosteliales</taxon>
        <taxon>Dictyosteliaceae</taxon>
        <taxon>Polysphondylium</taxon>
    </lineage>
</organism>
<evidence type="ECO:0000256" key="1">
    <source>
        <dbReference type="SAM" id="Phobius"/>
    </source>
</evidence>
<sequence>MTDKPSNQILNHPDHMPNIFPGLKVIGPAVDDIPSFRAQHVNFDARGIPAQIRPLSAPVLQTTSYVKSAYQNCNFPLVKQIEQMASEDLNGVYQNIINNGFGAFQRVELDGKPFYATWSRGGMVWGYTEFIKPVNDDPNIKYEAQVQFGSYAETAMIAGIHSYNLRLPDLLVEGILAGLMVKVFAGYVAEGLSFVATAFAARLGLILAEWGIELAFALPEFVIPLVAACIVFTIVFVGLSYLWDWLNRKYTVRTQFFNWDPTQEWEIDGQYCNNAIIPGYDGGALKFNLPKMLPPGSTVTPPGWSGPVQALDAICFYGESIWNNDSLFLQGLSMCVRVRRNNTDDGFMWVYNNPRFSSNQQAILNGTNDPYTTYETCFRDNLWDQNPSQAAKVVSNTRNVIRYGMDYLNGAPDNLYNVIINIGPPNSAKL</sequence>
<dbReference type="OrthoDB" id="1062969at2759"/>
<comment type="caution">
    <text evidence="2">The sequence shown here is derived from an EMBL/GenBank/DDBJ whole genome shotgun (WGS) entry which is preliminary data.</text>
</comment>
<dbReference type="EMBL" id="AJWJ01000351">
    <property type="protein sequence ID" value="KAF2071679.1"/>
    <property type="molecule type" value="Genomic_DNA"/>
</dbReference>
<protein>
    <submittedName>
        <fullName evidence="2">Uncharacterized protein</fullName>
    </submittedName>
</protein>
<dbReference type="Proteomes" id="UP000695562">
    <property type="component" value="Unassembled WGS sequence"/>
</dbReference>
<feature type="transmembrane region" description="Helical" evidence="1">
    <location>
        <begin position="221"/>
        <end position="243"/>
    </location>
</feature>
<evidence type="ECO:0000313" key="2">
    <source>
        <dbReference type="EMBL" id="KAF2071679.1"/>
    </source>
</evidence>
<proteinExistence type="predicted"/>
<gene>
    <name evidence="2" type="ORF">CYY_007012</name>
</gene>
<feature type="transmembrane region" description="Helical" evidence="1">
    <location>
        <begin position="175"/>
        <end position="201"/>
    </location>
</feature>
<accession>A0A8J4PQ68</accession>
<keyword evidence="3" id="KW-1185">Reference proteome</keyword>
<evidence type="ECO:0000313" key="3">
    <source>
        <dbReference type="Proteomes" id="UP000695562"/>
    </source>
</evidence>
<name>A0A8J4PQ68_9MYCE</name>
<dbReference type="AlphaFoldDB" id="A0A8J4PQ68"/>
<keyword evidence="1" id="KW-1133">Transmembrane helix</keyword>
<keyword evidence="1" id="KW-0472">Membrane</keyword>